<feature type="transmembrane region" description="Helical" evidence="7">
    <location>
        <begin position="152"/>
        <end position="171"/>
    </location>
</feature>
<dbReference type="EMBL" id="AFBN01000084">
    <property type="protein sequence ID" value="EGF53276.1"/>
    <property type="molecule type" value="Genomic_DNA"/>
</dbReference>
<dbReference type="Pfam" id="PF01757">
    <property type="entry name" value="Acyl_transf_3"/>
    <property type="match status" value="1"/>
</dbReference>
<evidence type="ECO:0000256" key="2">
    <source>
        <dbReference type="ARBA" id="ARBA00007400"/>
    </source>
</evidence>
<reference evidence="9 10" key="1">
    <citation type="submission" date="2011-02" db="EMBL/GenBank/DDBJ databases">
        <authorList>
            <person name="Weinstock G."/>
            <person name="Sodergren E."/>
            <person name="Clifton S."/>
            <person name="Fulton L."/>
            <person name="Fulton B."/>
            <person name="Courtney L."/>
            <person name="Fronick C."/>
            <person name="Harrison M."/>
            <person name="Strong C."/>
            <person name="Farmer C."/>
            <person name="Delahaunty K."/>
            <person name="Markovic C."/>
            <person name="Hall O."/>
            <person name="Minx P."/>
            <person name="Tomlinson C."/>
            <person name="Mitreva M."/>
            <person name="Hou S."/>
            <person name="Chen J."/>
            <person name="Wollam A."/>
            <person name="Pepin K.H."/>
            <person name="Johnson M."/>
            <person name="Bhonagiri V."/>
            <person name="Zhang X."/>
            <person name="Suruliraj S."/>
            <person name="Warren W."/>
            <person name="Chinwalla A."/>
            <person name="Mardis E.R."/>
            <person name="Wilson R.K."/>
        </authorList>
    </citation>
    <scope>NUCLEOTIDE SEQUENCE [LARGE SCALE GENOMIC DNA]</scope>
    <source>
        <strain evidence="9 10">YIT 12057</strain>
    </source>
</reference>
<protein>
    <submittedName>
        <fullName evidence="9">Acyltransferase</fullName>
    </submittedName>
</protein>
<organism evidence="9 10">
    <name type="scientific">Bacteroides fluxus YIT 12057</name>
    <dbReference type="NCBI Taxonomy" id="763034"/>
    <lineage>
        <taxon>Bacteria</taxon>
        <taxon>Pseudomonadati</taxon>
        <taxon>Bacteroidota</taxon>
        <taxon>Bacteroidia</taxon>
        <taxon>Bacteroidales</taxon>
        <taxon>Bacteroidaceae</taxon>
        <taxon>Bacteroides</taxon>
    </lineage>
</organism>
<evidence type="ECO:0000259" key="8">
    <source>
        <dbReference type="Pfam" id="PF01757"/>
    </source>
</evidence>
<evidence type="ECO:0000256" key="3">
    <source>
        <dbReference type="ARBA" id="ARBA00022475"/>
    </source>
</evidence>
<evidence type="ECO:0000256" key="4">
    <source>
        <dbReference type="ARBA" id="ARBA00022692"/>
    </source>
</evidence>
<dbReference type="STRING" id="763034.HMPREF9446_02883"/>
<feature type="transmembrane region" description="Helical" evidence="7">
    <location>
        <begin position="12"/>
        <end position="32"/>
    </location>
</feature>
<dbReference type="GO" id="GO:0005886">
    <property type="term" value="C:plasma membrane"/>
    <property type="evidence" value="ECO:0007669"/>
    <property type="project" value="UniProtKB-SubCell"/>
</dbReference>
<evidence type="ECO:0000256" key="1">
    <source>
        <dbReference type="ARBA" id="ARBA00004651"/>
    </source>
</evidence>
<feature type="domain" description="Acyltransferase 3" evidence="8">
    <location>
        <begin position="12"/>
        <end position="332"/>
    </location>
</feature>
<keyword evidence="6 7" id="KW-0472">Membrane</keyword>
<comment type="subcellular location">
    <subcellularLocation>
        <location evidence="1">Cell membrane</location>
        <topology evidence="1">Multi-pass membrane protein</topology>
    </subcellularLocation>
</comment>
<keyword evidence="10" id="KW-1185">Reference proteome</keyword>
<feature type="transmembrane region" description="Helical" evidence="7">
    <location>
        <begin position="229"/>
        <end position="246"/>
    </location>
</feature>
<evidence type="ECO:0000256" key="7">
    <source>
        <dbReference type="SAM" id="Phobius"/>
    </source>
</evidence>
<evidence type="ECO:0000256" key="6">
    <source>
        <dbReference type="ARBA" id="ARBA00023136"/>
    </source>
</evidence>
<feature type="transmembrane region" description="Helical" evidence="7">
    <location>
        <begin position="92"/>
        <end position="116"/>
    </location>
</feature>
<feature type="transmembrane region" description="Helical" evidence="7">
    <location>
        <begin position="44"/>
        <end position="72"/>
    </location>
</feature>
<dbReference type="RefSeq" id="WP_009126115.1">
    <property type="nucleotide sequence ID" value="NZ_GL882678.1"/>
</dbReference>
<comment type="similarity">
    <text evidence="2">Belongs to the acyltransferase 3 family.</text>
</comment>
<keyword evidence="5 7" id="KW-1133">Transmembrane helix</keyword>
<keyword evidence="9" id="KW-0808">Transferase</keyword>
<evidence type="ECO:0000313" key="9">
    <source>
        <dbReference type="EMBL" id="EGF53276.1"/>
    </source>
</evidence>
<feature type="transmembrane region" description="Helical" evidence="7">
    <location>
        <begin position="178"/>
        <end position="194"/>
    </location>
</feature>
<evidence type="ECO:0000256" key="5">
    <source>
        <dbReference type="ARBA" id="ARBA00022989"/>
    </source>
</evidence>
<sequence length="350" mass="40998">MNTYIDIKEESNYVNFLRILLIIGVVFTHSAVDVPLPHGYSNYAYNIIFFQQEVLGEFRVPTFFFLSGYFFFKKENLKFNLSDYKIKIKKRVTTLLIPYIIWCLIALLLKMGYIFLKTGNLSTLNGIIPIAKSFIFYNGTIIYPFPINGPLWYIRDLIIITLFSPIIFWTIQLVRKKYIIVSILLVIFIILPYLQIPLTLLYTGLIWFCIGASLSISQKNILSSLPSQYIYIIYPILVCINVLLRENIMHHFFMQITIIGGVLFILRFSWWIYKKCNIQKCNSGSIVMFIYCSHFIVDYVKPVYINFFSNSHLILAHFMIGITTLLICSLAYMILNKYLHNSLRFLIGNR</sequence>
<keyword evidence="3" id="KW-1003">Cell membrane</keyword>
<dbReference type="GO" id="GO:0016413">
    <property type="term" value="F:O-acetyltransferase activity"/>
    <property type="evidence" value="ECO:0007669"/>
    <property type="project" value="TreeGrafter"/>
</dbReference>
<dbReference type="GeneID" id="86050336"/>
<dbReference type="eggNOG" id="COG1835">
    <property type="taxonomic scope" value="Bacteria"/>
</dbReference>
<dbReference type="GO" id="GO:0009246">
    <property type="term" value="P:enterobacterial common antigen biosynthetic process"/>
    <property type="evidence" value="ECO:0007669"/>
    <property type="project" value="TreeGrafter"/>
</dbReference>
<name>F3PVV4_9BACE</name>
<feature type="transmembrane region" description="Helical" evidence="7">
    <location>
        <begin position="313"/>
        <end position="335"/>
    </location>
</feature>
<dbReference type="PANTHER" id="PTHR40074:SF2">
    <property type="entry name" value="O-ACETYLTRANSFERASE WECH"/>
    <property type="match status" value="1"/>
</dbReference>
<dbReference type="PANTHER" id="PTHR40074">
    <property type="entry name" value="O-ACETYLTRANSFERASE WECH"/>
    <property type="match status" value="1"/>
</dbReference>
<keyword evidence="9" id="KW-0012">Acyltransferase</keyword>
<accession>F3PVV4</accession>
<feature type="transmembrane region" description="Helical" evidence="7">
    <location>
        <begin position="285"/>
        <end position="307"/>
    </location>
</feature>
<evidence type="ECO:0000313" key="10">
    <source>
        <dbReference type="Proteomes" id="UP000003416"/>
    </source>
</evidence>
<dbReference type="Proteomes" id="UP000003416">
    <property type="component" value="Unassembled WGS sequence"/>
</dbReference>
<keyword evidence="4 7" id="KW-0812">Transmembrane</keyword>
<dbReference type="HOGENOM" id="CLU_054154_2_0_10"/>
<proteinExistence type="inferred from homology"/>
<comment type="caution">
    <text evidence="9">The sequence shown here is derived from an EMBL/GenBank/DDBJ whole genome shotgun (WGS) entry which is preliminary data.</text>
</comment>
<dbReference type="AlphaFoldDB" id="F3PVV4"/>
<dbReference type="InterPro" id="IPR002656">
    <property type="entry name" value="Acyl_transf_3_dom"/>
</dbReference>
<feature type="transmembrane region" description="Helical" evidence="7">
    <location>
        <begin position="252"/>
        <end position="273"/>
    </location>
</feature>
<gene>
    <name evidence="9" type="ORF">HMPREF9446_02883</name>
</gene>